<proteinExistence type="predicted"/>
<dbReference type="Proteomes" id="UP000887013">
    <property type="component" value="Unassembled WGS sequence"/>
</dbReference>
<organism evidence="1 2">
    <name type="scientific">Nephila pilipes</name>
    <name type="common">Giant wood spider</name>
    <name type="synonym">Nephila maculata</name>
    <dbReference type="NCBI Taxonomy" id="299642"/>
    <lineage>
        <taxon>Eukaryota</taxon>
        <taxon>Metazoa</taxon>
        <taxon>Ecdysozoa</taxon>
        <taxon>Arthropoda</taxon>
        <taxon>Chelicerata</taxon>
        <taxon>Arachnida</taxon>
        <taxon>Araneae</taxon>
        <taxon>Araneomorphae</taxon>
        <taxon>Entelegynae</taxon>
        <taxon>Araneoidea</taxon>
        <taxon>Nephilidae</taxon>
        <taxon>Nephila</taxon>
    </lineage>
</organism>
<dbReference type="EMBL" id="BMAW01001904">
    <property type="protein sequence ID" value="GFS76186.1"/>
    <property type="molecule type" value="Genomic_DNA"/>
</dbReference>
<evidence type="ECO:0000313" key="1">
    <source>
        <dbReference type="EMBL" id="GFS76186.1"/>
    </source>
</evidence>
<accession>A0A8X6MSV8</accession>
<keyword evidence="2" id="KW-1185">Reference proteome</keyword>
<dbReference type="AlphaFoldDB" id="A0A8X6MSV8"/>
<comment type="caution">
    <text evidence="1">The sequence shown here is derived from an EMBL/GenBank/DDBJ whole genome shotgun (WGS) entry which is preliminary data.</text>
</comment>
<gene>
    <name evidence="1" type="ORF">NPIL_676521</name>
</gene>
<sequence>MALNRQILVREKFSFCLVWIFYCEVTRDAPVRVTRNLSAQESLFGDIICEVLPNMTSDKSSVCFRVSVEDGLNQHLRTLWEIESIGYDTA</sequence>
<protein>
    <submittedName>
        <fullName evidence="1">Uncharacterized protein</fullName>
    </submittedName>
</protein>
<name>A0A8X6MSV8_NEPPI</name>
<reference evidence="1" key="1">
    <citation type="submission" date="2020-08" db="EMBL/GenBank/DDBJ databases">
        <title>Multicomponent nature underlies the extraordinary mechanical properties of spider dragline silk.</title>
        <authorList>
            <person name="Kono N."/>
            <person name="Nakamura H."/>
            <person name="Mori M."/>
            <person name="Yoshida Y."/>
            <person name="Ohtoshi R."/>
            <person name="Malay A.D."/>
            <person name="Moran D.A.P."/>
            <person name="Tomita M."/>
            <person name="Numata K."/>
            <person name="Arakawa K."/>
        </authorList>
    </citation>
    <scope>NUCLEOTIDE SEQUENCE</scope>
</reference>
<evidence type="ECO:0000313" key="2">
    <source>
        <dbReference type="Proteomes" id="UP000887013"/>
    </source>
</evidence>